<dbReference type="GeneID" id="93780826"/>
<evidence type="ECO:0000313" key="2">
    <source>
        <dbReference type="EMBL" id="PPJ75415.1"/>
    </source>
</evidence>
<comment type="caution">
    <text evidence="2">The sequence shown here is derived from an EMBL/GenBank/DDBJ whole genome shotgun (WGS) entry which is preliminary data.</text>
</comment>
<accession>A0A2A1KCM0</accession>
<protein>
    <recommendedName>
        <fullName evidence="1">Helicase Helix-turn-helix domain-containing protein</fullName>
    </recommendedName>
</protein>
<dbReference type="AlphaFoldDB" id="A0A2A1KCM0"/>
<dbReference type="InterPro" id="IPR029491">
    <property type="entry name" value="Helicase_HTH"/>
</dbReference>
<evidence type="ECO:0000259" key="1">
    <source>
        <dbReference type="Pfam" id="PF14493"/>
    </source>
</evidence>
<gene>
    <name evidence="2" type="ORF">CV019_05935</name>
</gene>
<dbReference type="Pfam" id="PF14493">
    <property type="entry name" value="HTH_40"/>
    <property type="match status" value="1"/>
</dbReference>
<dbReference type="InterPro" id="IPR008308">
    <property type="entry name" value="YpbB-like"/>
</dbReference>
<evidence type="ECO:0000313" key="3">
    <source>
        <dbReference type="Proteomes" id="UP000238153"/>
    </source>
</evidence>
<dbReference type="EMBL" id="PGWX01000267">
    <property type="protein sequence ID" value="PPJ75415.1"/>
    <property type="molecule type" value="Genomic_DNA"/>
</dbReference>
<sequence>MHSIITYASNHSFDYKTNKSIYNILNGKKSHQTFFDACSQQLLSLYHSLPKLKYPSFERFLDTYDNQNTDISIHPRYTYDSMIQTFSCIQLLIQTITHFKNNHLNFIPITQQITVQSRVKQIYSKILEQNLVDDFEKEIEQIFHFIDEKCSNNCLIHYYLQGYEEPMYTRQQVSLIEGIPVTKLFVLELNNLVQMMFALENDKQFPILTQTIILPTLLNKTTITYHQLLKGLSMDEVAVTQNVKINTIEDHVLELFIKGYFSEYQTFVNGPQTSEFIAFYDQNRGQRLKLYKEEFDRLTYFQIKLLIVGIERGELIA</sequence>
<name>A0A2A1KCM0_STAHA</name>
<dbReference type="RefSeq" id="WP_037558731.1">
    <property type="nucleotide sequence ID" value="NZ_BKAY01000003.1"/>
</dbReference>
<reference evidence="2 3" key="1">
    <citation type="submission" date="2017-11" db="EMBL/GenBank/DDBJ databases">
        <authorList>
            <person name="Founou R.C."/>
            <person name="Founou L."/>
            <person name="Allam M."/>
            <person name="Ismail A."/>
            <person name="Essack S.Y."/>
        </authorList>
    </citation>
    <scope>NUCLEOTIDE SEQUENCE [LARGE SCALE GENOMIC DNA]</scope>
    <source>
        <strain evidence="2 3">G811N2B1</strain>
    </source>
</reference>
<dbReference type="STRING" id="1283.ShL2_01313"/>
<proteinExistence type="predicted"/>
<dbReference type="Proteomes" id="UP000238153">
    <property type="component" value="Unassembled WGS sequence"/>
</dbReference>
<organism evidence="2 3">
    <name type="scientific">Staphylococcus haemolyticus</name>
    <dbReference type="NCBI Taxonomy" id="1283"/>
    <lineage>
        <taxon>Bacteria</taxon>
        <taxon>Bacillati</taxon>
        <taxon>Bacillota</taxon>
        <taxon>Bacilli</taxon>
        <taxon>Bacillales</taxon>
        <taxon>Staphylococcaceae</taxon>
        <taxon>Staphylococcus</taxon>
    </lineage>
</organism>
<feature type="domain" description="Helicase Helix-turn-helix" evidence="1">
    <location>
        <begin position="222"/>
        <end position="306"/>
    </location>
</feature>
<dbReference type="PIRSF" id="PIRSF021350">
    <property type="entry name" value="UCP021350"/>
    <property type="match status" value="1"/>
</dbReference>